<dbReference type="SUPFAM" id="SSF53850">
    <property type="entry name" value="Periplasmic binding protein-like II"/>
    <property type="match status" value="1"/>
</dbReference>
<dbReference type="Gene3D" id="2.10.25.10">
    <property type="entry name" value="Laminin"/>
    <property type="match status" value="1"/>
</dbReference>
<dbReference type="PANTHER" id="PTHR43649">
    <property type="entry name" value="ARABINOSE-BINDING PROTEIN-RELATED"/>
    <property type="match status" value="1"/>
</dbReference>
<gene>
    <name evidence="4" type="ORF">BDK51DRAFT_47938</name>
</gene>
<keyword evidence="2" id="KW-0472">Membrane</keyword>
<protein>
    <recommendedName>
        <fullName evidence="3">EGF-like domain-containing protein</fullName>
    </recommendedName>
</protein>
<dbReference type="PROSITE" id="PS50026">
    <property type="entry name" value="EGF_3"/>
    <property type="match status" value="1"/>
</dbReference>
<dbReference type="OrthoDB" id="418560at2759"/>
<comment type="caution">
    <text evidence="1">Lacks conserved residue(s) required for the propagation of feature annotation.</text>
</comment>
<proteinExistence type="predicted"/>
<feature type="transmembrane region" description="Helical" evidence="2">
    <location>
        <begin position="414"/>
        <end position="437"/>
    </location>
</feature>
<accession>A0A4P9W790</accession>
<evidence type="ECO:0000313" key="4">
    <source>
        <dbReference type="EMBL" id="RKO88329.1"/>
    </source>
</evidence>
<dbReference type="PROSITE" id="PS00022">
    <property type="entry name" value="EGF_1"/>
    <property type="match status" value="1"/>
</dbReference>
<dbReference type="AlphaFoldDB" id="A0A4P9W790"/>
<feature type="transmembrane region" description="Helical" evidence="2">
    <location>
        <begin position="444"/>
        <end position="468"/>
    </location>
</feature>
<evidence type="ECO:0000259" key="3">
    <source>
        <dbReference type="PROSITE" id="PS50026"/>
    </source>
</evidence>
<evidence type="ECO:0000313" key="5">
    <source>
        <dbReference type="Proteomes" id="UP000269721"/>
    </source>
</evidence>
<feature type="domain" description="EGF-like" evidence="3">
    <location>
        <begin position="317"/>
        <end position="351"/>
    </location>
</feature>
<dbReference type="PROSITE" id="PS01186">
    <property type="entry name" value="EGF_2"/>
    <property type="match status" value="1"/>
</dbReference>
<keyword evidence="2" id="KW-0812">Transmembrane</keyword>
<evidence type="ECO:0000256" key="1">
    <source>
        <dbReference type="PROSITE-ProRule" id="PRU00076"/>
    </source>
</evidence>
<reference evidence="5" key="1">
    <citation type="journal article" date="2018" name="Nat. Microbiol.">
        <title>Leveraging single-cell genomics to expand the fungal tree of life.</title>
        <authorList>
            <person name="Ahrendt S.R."/>
            <person name="Quandt C.A."/>
            <person name="Ciobanu D."/>
            <person name="Clum A."/>
            <person name="Salamov A."/>
            <person name="Andreopoulos B."/>
            <person name="Cheng J.F."/>
            <person name="Woyke T."/>
            <person name="Pelin A."/>
            <person name="Henrissat B."/>
            <person name="Reynolds N.K."/>
            <person name="Benny G.L."/>
            <person name="Smith M.E."/>
            <person name="James T.Y."/>
            <person name="Grigoriev I.V."/>
        </authorList>
    </citation>
    <scope>NUCLEOTIDE SEQUENCE [LARGE SCALE GENOMIC DNA]</scope>
</reference>
<dbReference type="EMBL" id="KZ996791">
    <property type="protein sequence ID" value="RKO88329.1"/>
    <property type="molecule type" value="Genomic_DNA"/>
</dbReference>
<feature type="disulfide bond" evidence="1">
    <location>
        <begin position="341"/>
        <end position="350"/>
    </location>
</feature>
<dbReference type="Proteomes" id="UP000269721">
    <property type="component" value="Unassembled WGS sequence"/>
</dbReference>
<keyword evidence="5" id="KW-1185">Reference proteome</keyword>
<dbReference type="InterPro" id="IPR050490">
    <property type="entry name" value="Bact_solute-bd_prot1"/>
</dbReference>
<name>A0A4P9W790_9FUNG</name>
<feature type="transmembrane region" description="Helical" evidence="2">
    <location>
        <begin position="383"/>
        <end position="402"/>
    </location>
</feature>
<evidence type="ECO:0000256" key="2">
    <source>
        <dbReference type="SAM" id="Phobius"/>
    </source>
</evidence>
<keyword evidence="1" id="KW-1015">Disulfide bond</keyword>
<keyword evidence="2" id="KW-1133">Transmembrane helix</keyword>
<dbReference type="InterPro" id="IPR000742">
    <property type="entry name" value="EGF"/>
</dbReference>
<organism evidence="4 5">
    <name type="scientific">Blyttiomyces helicus</name>
    <dbReference type="NCBI Taxonomy" id="388810"/>
    <lineage>
        <taxon>Eukaryota</taxon>
        <taxon>Fungi</taxon>
        <taxon>Fungi incertae sedis</taxon>
        <taxon>Chytridiomycota</taxon>
        <taxon>Chytridiomycota incertae sedis</taxon>
        <taxon>Chytridiomycetes</taxon>
        <taxon>Chytridiomycetes incertae sedis</taxon>
        <taxon>Blyttiomyces</taxon>
    </lineage>
</organism>
<dbReference type="Gene3D" id="3.40.190.10">
    <property type="entry name" value="Periplasmic binding protein-like II"/>
    <property type="match status" value="1"/>
</dbReference>
<keyword evidence="1" id="KW-0245">EGF-like domain</keyword>
<dbReference type="PANTHER" id="PTHR43649:SF12">
    <property type="entry name" value="DIACETYLCHITOBIOSE BINDING PROTEIN DASA"/>
    <property type="match status" value="1"/>
</dbReference>
<sequence>MLWIHYRKDILDLYNLTAPRSWDDYERIGRLLNGTDMNGDGIPDYGSCIPKNTSVGPGYFLWAFYASYVQTQGTAQGAFFDTKTFDPLVLNEGFYAALKFYNETSEYSAANWSERRGGGWAVQERINSSAGGSKLYTTKGVDRVLNRSSGLLVPCDSDICPYAVDGRNYAPYSAVGGWSTAINIWSPPERKEAAYQFLAWMNAPSESDMDVARGEGIDMFRLSQLTTGFWASQGIPPEASRSFLPAEKAVLDSPNIVMDMRVHQNHVYQMEILPEFLEATWNGSMSYMNAASDLTNRIGERVQHQTYLRSIGAPPLSEFDCDALSDCSQNGVCVADGICNCVTGWYGDDCSLFGTRFTASPPGVAVGVLLLIESLLAALSRNAVFSVCGAVFVVTISTYVLLLRLNPAADRDIVVQFGIKLLALFTDCNFLVNLIFIEPPFDPLYTYVAVASLSTSLVFNFALAVIVLERERGHPQMKLWLENNHTTAAAVLLFSSIGVELLRIIESRIMDIPAFRAPLSRKASWRLRYWGVIELPMQVAPQLAIQIKVLEAYGFLSIPFTALVVNILMLFLCISKLVLLGMLLIRERSESLSRTSDRSSRHRLHLVTDGDDGSNTVPSERGSKVALGTSTTIADRTLRVAEETDIDFSDMACVRPPRLCFGGAQIIAQGARDSECGGVAHSLPDGIAFPLLQSFDPCGTPCGLPVALAAVAAEAGRRLERGDIVTTNYLLRIMSVVGDSQQLWSAFERSHTNVTLSKLLCGDWMLVEPDVDSWRGIP</sequence>
<feature type="transmembrane region" description="Helical" evidence="2">
    <location>
        <begin position="557"/>
        <end position="585"/>
    </location>
</feature>